<feature type="compositionally biased region" description="Polar residues" evidence="1">
    <location>
        <begin position="43"/>
        <end position="58"/>
    </location>
</feature>
<keyword evidence="3" id="KW-1185">Reference proteome</keyword>
<dbReference type="AlphaFoldDB" id="A0A813DZ60"/>
<comment type="caution">
    <text evidence="2">The sequence shown here is derived from an EMBL/GenBank/DDBJ whole genome shotgun (WGS) entry which is preliminary data.</text>
</comment>
<feature type="non-terminal residue" evidence="2">
    <location>
        <position position="1"/>
    </location>
</feature>
<dbReference type="Proteomes" id="UP000654075">
    <property type="component" value="Unassembled WGS sequence"/>
</dbReference>
<sequence>MRRPSKGVATAGGTRKASSEIALESPTSRPGSGRTASHEATRSFIQEGQATPRRSNGASLKEAPSEPPGSSNSNNKNNNSSNSNHNSNNSNNNSNSSNNNNTNTNNHNNTLPTAGRRFLQPPQRASTLQQPCQPLFAGWCDAGMFGSLVGQDLARLQRRLARPEQQTSSGGRPPKNSQSSDPEACAGQLAALLLQAYSGSSAGGGGGSAEAKQWRSACGELAARAAKLEVLLALLAE</sequence>
<protein>
    <submittedName>
        <fullName evidence="2">Uncharacterized protein</fullName>
    </submittedName>
</protein>
<feature type="compositionally biased region" description="Polar residues" evidence="1">
    <location>
        <begin position="164"/>
        <end position="181"/>
    </location>
</feature>
<evidence type="ECO:0000256" key="1">
    <source>
        <dbReference type="SAM" id="MobiDB-lite"/>
    </source>
</evidence>
<name>A0A813DZ60_POLGL</name>
<proteinExistence type="predicted"/>
<feature type="compositionally biased region" description="Low complexity" evidence="1">
    <location>
        <begin position="70"/>
        <end position="109"/>
    </location>
</feature>
<feature type="region of interest" description="Disordered" evidence="1">
    <location>
        <begin position="160"/>
        <end position="183"/>
    </location>
</feature>
<gene>
    <name evidence="2" type="ORF">PGLA1383_LOCUS12570</name>
</gene>
<feature type="region of interest" description="Disordered" evidence="1">
    <location>
        <begin position="1"/>
        <end position="117"/>
    </location>
</feature>
<dbReference type="EMBL" id="CAJNNV010006721">
    <property type="protein sequence ID" value="CAE8593993.1"/>
    <property type="molecule type" value="Genomic_DNA"/>
</dbReference>
<reference evidence="2" key="1">
    <citation type="submission" date="2021-02" db="EMBL/GenBank/DDBJ databases">
        <authorList>
            <person name="Dougan E. K."/>
            <person name="Rhodes N."/>
            <person name="Thang M."/>
            <person name="Chan C."/>
        </authorList>
    </citation>
    <scope>NUCLEOTIDE SEQUENCE</scope>
</reference>
<organism evidence="2 3">
    <name type="scientific">Polarella glacialis</name>
    <name type="common">Dinoflagellate</name>
    <dbReference type="NCBI Taxonomy" id="89957"/>
    <lineage>
        <taxon>Eukaryota</taxon>
        <taxon>Sar</taxon>
        <taxon>Alveolata</taxon>
        <taxon>Dinophyceae</taxon>
        <taxon>Suessiales</taxon>
        <taxon>Suessiaceae</taxon>
        <taxon>Polarella</taxon>
    </lineage>
</organism>
<evidence type="ECO:0000313" key="3">
    <source>
        <dbReference type="Proteomes" id="UP000654075"/>
    </source>
</evidence>
<evidence type="ECO:0000313" key="2">
    <source>
        <dbReference type="EMBL" id="CAE8593993.1"/>
    </source>
</evidence>
<accession>A0A813DZ60</accession>